<proteinExistence type="inferred from homology"/>
<evidence type="ECO:0000256" key="7">
    <source>
        <dbReference type="ARBA" id="ARBA00016240"/>
    </source>
</evidence>
<dbReference type="PROSITE" id="PS01242">
    <property type="entry name" value="ZF_FPG_1"/>
    <property type="match status" value="1"/>
</dbReference>
<dbReference type="PATRIC" id="fig|889378.3.peg.1081"/>
<dbReference type="InterPro" id="IPR035937">
    <property type="entry name" value="FPG_N"/>
</dbReference>
<dbReference type="PANTHER" id="PTHR22993:SF9">
    <property type="entry name" value="FORMAMIDOPYRIMIDINE-DNA GLYCOSYLASE"/>
    <property type="match status" value="1"/>
</dbReference>
<evidence type="ECO:0000256" key="5">
    <source>
        <dbReference type="ARBA" id="ARBA00012024"/>
    </source>
</evidence>
<keyword evidence="24" id="KW-1185">Reference proteome</keyword>
<keyword evidence="12" id="KW-0862">Zinc</keyword>
<dbReference type="GO" id="GO:0006284">
    <property type="term" value="P:base-excision repair"/>
    <property type="evidence" value="ECO:0007669"/>
    <property type="project" value="InterPro"/>
</dbReference>
<evidence type="ECO:0000256" key="1">
    <source>
        <dbReference type="ARBA" id="ARBA00001668"/>
    </source>
</evidence>
<dbReference type="FunFam" id="1.10.8.50:FF:000003">
    <property type="entry name" value="Formamidopyrimidine-DNA glycosylase"/>
    <property type="match status" value="1"/>
</dbReference>
<keyword evidence="11" id="KW-0378">Hydrolase</keyword>
<evidence type="ECO:0000256" key="6">
    <source>
        <dbReference type="ARBA" id="ARBA00012720"/>
    </source>
</evidence>
<evidence type="ECO:0000256" key="19">
    <source>
        <dbReference type="ARBA" id="ARBA00044632"/>
    </source>
</evidence>
<feature type="domain" description="Formamidopyrimidine-DNA glycosylase catalytic" evidence="22">
    <location>
        <begin position="2"/>
        <end position="114"/>
    </location>
</feature>
<dbReference type="EC" id="3.2.2.23" evidence="5"/>
<gene>
    <name evidence="23" type="ordered locus">Spiaf_1080</name>
</gene>
<evidence type="ECO:0000256" key="15">
    <source>
        <dbReference type="ARBA" id="ARBA00023239"/>
    </source>
</evidence>
<dbReference type="GO" id="GO:0034039">
    <property type="term" value="F:8-oxo-7,8-dihydroguanine DNA N-glycosylase activity"/>
    <property type="evidence" value="ECO:0007669"/>
    <property type="project" value="TreeGrafter"/>
</dbReference>
<evidence type="ECO:0000256" key="13">
    <source>
        <dbReference type="ARBA" id="ARBA00023125"/>
    </source>
</evidence>
<comment type="subunit">
    <text evidence="4">Monomer.</text>
</comment>
<dbReference type="KEGG" id="sfc:Spiaf_1080"/>
<keyword evidence="13" id="KW-0238">DNA-binding</keyword>
<evidence type="ECO:0000256" key="9">
    <source>
        <dbReference type="ARBA" id="ARBA00022763"/>
    </source>
</evidence>
<evidence type="ECO:0000256" key="17">
    <source>
        <dbReference type="ARBA" id="ARBA00023295"/>
    </source>
</evidence>
<evidence type="ECO:0000256" key="14">
    <source>
        <dbReference type="ARBA" id="ARBA00023204"/>
    </source>
</evidence>
<keyword evidence="16" id="KW-0511">Multifunctional enzyme</keyword>
<dbReference type="Pfam" id="PF06827">
    <property type="entry name" value="zf-FPG_IleRS"/>
    <property type="match status" value="1"/>
</dbReference>
<dbReference type="Pfam" id="PF06831">
    <property type="entry name" value="H2TH"/>
    <property type="match status" value="1"/>
</dbReference>
<dbReference type="NCBIfam" id="TIGR00577">
    <property type="entry name" value="fpg"/>
    <property type="match status" value="1"/>
</dbReference>
<dbReference type="SMART" id="SM00898">
    <property type="entry name" value="Fapy_DNA_glyco"/>
    <property type="match status" value="1"/>
</dbReference>
<evidence type="ECO:0000256" key="12">
    <source>
        <dbReference type="ARBA" id="ARBA00022833"/>
    </source>
</evidence>
<dbReference type="OrthoDB" id="9800855at2"/>
<dbReference type="InterPro" id="IPR010663">
    <property type="entry name" value="Znf_FPG/IleRS"/>
</dbReference>
<dbReference type="PANTHER" id="PTHR22993">
    <property type="entry name" value="FORMAMIDOPYRIMIDINE-DNA GLYCOSYLASE"/>
    <property type="match status" value="1"/>
</dbReference>
<dbReference type="HOGENOM" id="CLU_038423_1_2_12"/>
<feature type="domain" description="FPG-type" evidence="21">
    <location>
        <begin position="239"/>
        <end position="273"/>
    </location>
</feature>
<keyword evidence="10 20" id="KW-0863">Zinc-finger</keyword>
<dbReference type="SUPFAM" id="SSF57716">
    <property type="entry name" value="Glucocorticoid receptor-like (DNA-binding domain)"/>
    <property type="match status" value="1"/>
</dbReference>
<dbReference type="PROSITE" id="PS51066">
    <property type="entry name" value="ZF_FPG_2"/>
    <property type="match status" value="1"/>
</dbReference>
<keyword evidence="9" id="KW-0227">DNA damage</keyword>
<evidence type="ECO:0000256" key="8">
    <source>
        <dbReference type="ARBA" id="ARBA00022723"/>
    </source>
</evidence>
<dbReference type="EMBL" id="CP003282">
    <property type="protein sequence ID" value="AFG37167.1"/>
    <property type="molecule type" value="Genomic_DNA"/>
</dbReference>
<dbReference type="PROSITE" id="PS51068">
    <property type="entry name" value="FPG_CAT"/>
    <property type="match status" value="1"/>
</dbReference>
<dbReference type="InterPro" id="IPR012319">
    <property type="entry name" value="FPG_cat"/>
</dbReference>
<dbReference type="InterPro" id="IPR020629">
    <property type="entry name" value="FPG_Glyclase"/>
</dbReference>
<evidence type="ECO:0000256" key="18">
    <source>
        <dbReference type="ARBA" id="ARBA00030638"/>
    </source>
</evidence>
<comment type="catalytic activity">
    <reaction evidence="1">
        <text>Hydrolysis of DNA containing ring-opened 7-methylguanine residues, releasing 2,6-diamino-4-hydroxy-5-(N-methyl)formamidopyrimidine.</text>
        <dbReference type="EC" id="3.2.2.23"/>
    </reaction>
</comment>
<accession>H9UI24</accession>
<evidence type="ECO:0000256" key="16">
    <source>
        <dbReference type="ARBA" id="ARBA00023268"/>
    </source>
</evidence>
<evidence type="ECO:0000256" key="4">
    <source>
        <dbReference type="ARBA" id="ARBA00011245"/>
    </source>
</evidence>
<dbReference type="EC" id="4.2.99.18" evidence="6"/>
<dbReference type="NCBIfam" id="NF002211">
    <property type="entry name" value="PRK01103.1"/>
    <property type="match status" value="1"/>
</dbReference>
<dbReference type="InterPro" id="IPR010979">
    <property type="entry name" value="Ribosomal_uS13-like_H2TH"/>
</dbReference>
<dbReference type="GO" id="GO:0008270">
    <property type="term" value="F:zinc ion binding"/>
    <property type="evidence" value="ECO:0007669"/>
    <property type="project" value="UniProtKB-KW"/>
</dbReference>
<comment type="similarity">
    <text evidence="3">Belongs to the FPG family.</text>
</comment>
<evidence type="ECO:0000256" key="10">
    <source>
        <dbReference type="ARBA" id="ARBA00022771"/>
    </source>
</evidence>
<evidence type="ECO:0000313" key="23">
    <source>
        <dbReference type="EMBL" id="AFG37167.1"/>
    </source>
</evidence>
<dbReference type="AlphaFoldDB" id="H9UI24"/>
<dbReference type="STRING" id="889378.Spiaf_1080"/>
<keyword evidence="15" id="KW-0456">Lyase</keyword>
<dbReference type="GO" id="GO:0140078">
    <property type="term" value="F:class I DNA-(apurinic or apyrimidinic site) endonuclease activity"/>
    <property type="evidence" value="ECO:0007669"/>
    <property type="project" value="UniProtKB-EC"/>
</dbReference>
<dbReference type="Pfam" id="PF01149">
    <property type="entry name" value="Fapy_DNA_glyco"/>
    <property type="match status" value="1"/>
</dbReference>
<evidence type="ECO:0000259" key="21">
    <source>
        <dbReference type="PROSITE" id="PS51066"/>
    </source>
</evidence>
<keyword evidence="14" id="KW-0234">DNA repair</keyword>
<keyword evidence="8" id="KW-0479">Metal-binding</keyword>
<sequence>MPEMPEVHTTIQSLLQAGLAGRRIIGAEVEWPRTVGGDPQGFAGAVRGRRIDGLQRRGKYILLSLAEPAGWLVVHLRMSGRLLLTSDDSGPYIRARLQLDDRRWLCLYAPRRFARMEYRDTLVELLQRLGPEPLEPGFTPDVLAGILAGTRRALKTVLLDQQRIAGIGNIYADEALFEAGLHPQRPAASLQPPEIARLHAAIQSVLHRGIRNLGTSLGHGKANFSLPDGESGRNQEDIRVFRRTGLPCLNCGTPIERMIIGQRSTHYCPACQQYL</sequence>
<name>H9UI24_SPIAZ</name>
<evidence type="ECO:0000259" key="22">
    <source>
        <dbReference type="PROSITE" id="PS51068"/>
    </source>
</evidence>
<dbReference type="CDD" id="cd08966">
    <property type="entry name" value="EcFpg-like_N"/>
    <property type="match status" value="1"/>
</dbReference>
<evidence type="ECO:0000313" key="24">
    <source>
        <dbReference type="Proteomes" id="UP000007383"/>
    </source>
</evidence>
<dbReference type="eggNOG" id="COG0266">
    <property type="taxonomic scope" value="Bacteria"/>
</dbReference>
<dbReference type="Proteomes" id="UP000007383">
    <property type="component" value="Chromosome"/>
</dbReference>
<evidence type="ECO:0000256" key="2">
    <source>
        <dbReference type="ARBA" id="ARBA00001947"/>
    </source>
</evidence>
<protein>
    <recommendedName>
        <fullName evidence="7">Formamidopyrimidine-DNA glycosylase</fullName>
        <ecNumber evidence="5">3.2.2.23</ecNumber>
        <ecNumber evidence="6">4.2.99.18</ecNumber>
    </recommendedName>
    <alternativeName>
        <fullName evidence="18">DNA-(apurinic or apyrimidinic site) lyase MutM</fullName>
    </alternativeName>
</protein>
<evidence type="ECO:0000256" key="20">
    <source>
        <dbReference type="PROSITE-ProRule" id="PRU00391"/>
    </source>
</evidence>
<dbReference type="Gene3D" id="3.20.190.10">
    <property type="entry name" value="MutM-like, N-terminal"/>
    <property type="match status" value="1"/>
</dbReference>
<dbReference type="InterPro" id="IPR000214">
    <property type="entry name" value="Znf_DNA_glyclase/AP_lyase"/>
</dbReference>
<evidence type="ECO:0000256" key="3">
    <source>
        <dbReference type="ARBA" id="ARBA00009409"/>
    </source>
</evidence>
<keyword evidence="17" id="KW-0326">Glycosidase</keyword>
<dbReference type="GO" id="GO:0003684">
    <property type="term" value="F:damaged DNA binding"/>
    <property type="evidence" value="ECO:0007669"/>
    <property type="project" value="InterPro"/>
</dbReference>
<dbReference type="SUPFAM" id="SSF81624">
    <property type="entry name" value="N-terminal domain of MutM-like DNA repair proteins"/>
    <property type="match status" value="1"/>
</dbReference>
<comment type="catalytic activity">
    <reaction evidence="19">
        <text>2'-deoxyribonucleotide-(2'-deoxyribose 5'-phosphate)-2'-deoxyribonucleotide-DNA = a 3'-end 2'-deoxyribonucleotide-(2,3-dehydro-2,3-deoxyribose 5'-phosphate)-DNA + a 5'-end 5'-phospho-2'-deoxyribonucleoside-DNA + H(+)</text>
        <dbReference type="Rhea" id="RHEA:66592"/>
        <dbReference type="Rhea" id="RHEA-COMP:13180"/>
        <dbReference type="Rhea" id="RHEA-COMP:16897"/>
        <dbReference type="Rhea" id="RHEA-COMP:17067"/>
        <dbReference type="ChEBI" id="CHEBI:15378"/>
        <dbReference type="ChEBI" id="CHEBI:136412"/>
        <dbReference type="ChEBI" id="CHEBI:157695"/>
        <dbReference type="ChEBI" id="CHEBI:167181"/>
        <dbReference type="EC" id="4.2.99.18"/>
    </reaction>
</comment>
<dbReference type="InterPro" id="IPR015886">
    <property type="entry name" value="H2TH_FPG"/>
</dbReference>
<dbReference type="SUPFAM" id="SSF46946">
    <property type="entry name" value="S13-like H2TH domain"/>
    <property type="match status" value="1"/>
</dbReference>
<organism evidence="23 24">
    <name type="scientific">Spirochaeta africana (strain ATCC 700263 / DSM 8902 / Z-7692)</name>
    <dbReference type="NCBI Taxonomy" id="889378"/>
    <lineage>
        <taxon>Bacteria</taxon>
        <taxon>Pseudomonadati</taxon>
        <taxon>Spirochaetota</taxon>
        <taxon>Spirochaetia</taxon>
        <taxon>Spirochaetales</taxon>
        <taxon>Spirochaetaceae</taxon>
        <taxon>Spirochaeta</taxon>
    </lineage>
</organism>
<comment type="cofactor">
    <cofactor evidence="2">
        <name>Zn(2+)</name>
        <dbReference type="ChEBI" id="CHEBI:29105"/>
    </cofactor>
</comment>
<dbReference type="Gene3D" id="1.10.8.50">
    <property type="match status" value="1"/>
</dbReference>
<dbReference type="InterPro" id="IPR015887">
    <property type="entry name" value="DNA_glyclase_Znf_dom_DNA_BS"/>
</dbReference>
<dbReference type="SMART" id="SM01232">
    <property type="entry name" value="H2TH"/>
    <property type="match status" value="1"/>
</dbReference>
<reference evidence="24" key="1">
    <citation type="journal article" date="2013" name="Stand. Genomic Sci.">
        <title>Complete genome sequence of the halophilic bacterium Spirochaeta africana type strain (Z-7692(T)) from the alkaline Lake Magadi in the East African Rift.</title>
        <authorList>
            <person name="Liolos K."/>
            <person name="Abt B."/>
            <person name="Scheuner C."/>
            <person name="Teshima H."/>
            <person name="Held B."/>
            <person name="Lapidus A."/>
            <person name="Nolan M."/>
            <person name="Lucas S."/>
            <person name="Deshpande S."/>
            <person name="Cheng J.F."/>
            <person name="Tapia R."/>
            <person name="Goodwin L.A."/>
            <person name="Pitluck S."/>
            <person name="Pagani I."/>
            <person name="Ivanova N."/>
            <person name="Mavromatis K."/>
            <person name="Mikhailova N."/>
            <person name="Huntemann M."/>
            <person name="Pati A."/>
            <person name="Chen A."/>
            <person name="Palaniappan K."/>
            <person name="Land M."/>
            <person name="Rohde M."/>
            <person name="Tindall B.J."/>
            <person name="Detter J.C."/>
            <person name="Goker M."/>
            <person name="Bristow J."/>
            <person name="Eisen J.A."/>
            <person name="Markowitz V."/>
            <person name="Hugenholtz P."/>
            <person name="Woyke T."/>
            <person name="Klenk H.P."/>
            <person name="Kyrpides N.C."/>
        </authorList>
    </citation>
    <scope>NUCLEOTIDE SEQUENCE</scope>
    <source>
        <strain evidence="24">ATCC 700263 / DSM 8902 / Z-7692</strain>
    </source>
</reference>
<evidence type="ECO:0000256" key="11">
    <source>
        <dbReference type="ARBA" id="ARBA00022801"/>
    </source>
</evidence>
<dbReference type="RefSeq" id="WP_014455159.1">
    <property type="nucleotide sequence ID" value="NC_017098.1"/>
</dbReference>